<dbReference type="GO" id="GO:0009244">
    <property type="term" value="P:lipopolysaccharide core region biosynthetic process"/>
    <property type="evidence" value="ECO:0007669"/>
    <property type="project" value="TreeGrafter"/>
</dbReference>
<accession>A0A518BIV7</accession>
<dbReference type="Proteomes" id="UP000316921">
    <property type="component" value="Chromosome"/>
</dbReference>
<reference evidence="3 4" key="1">
    <citation type="submission" date="2019-02" db="EMBL/GenBank/DDBJ databases">
        <title>Deep-cultivation of Planctomycetes and their phenomic and genomic characterization uncovers novel biology.</title>
        <authorList>
            <person name="Wiegand S."/>
            <person name="Jogler M."/>
            <person name="Boedeker C."/>
            <person name="Pinto D."/>
            <person name="Vollmers J."/>
            <person name="Rivas-Marin E."/>
            <person name="Kohn T."/>
            <person name="Peeters S.H."/>
            <person name="Heuer A."/>
            <person name="Rast P."/>
            <person name="Oberbeckmann S."/>
            <person name="Bunk B."/>
            <person name="Jeske O."/>
            <person name="Meyerdierks A."/>
            <person name="Storesund J.E."/>
            <person name="Kallscheuer N."/>
            <person name="Luecker S."/>
            <person name="Lage O.M."/>
            <person name="Pohl T."/>
            <person name="Merkel B.J."/>
            <person name="Hornburger P."/>
            <person name="Mueller R.-W."/>
            <person name="Bruemmer F."/>
            <person name="Labrenz M."/>
            <person name="Spormann A.M."/>
            <person name="Op den Camp H."/>
            <person name="Overmann J."/>
            <person name="Amann R."/>
            <person name="Jetten M.S.M."/>
            <person name="Mascher T."/>
            <person name="Medema M.H."/>
            <person name="Devos D.P."/>
            <person name="Kaster A.-K."/>
            <person name="Ovreas L."/>
            <person name="Rohde M."/>
            <person name="Galperin M.Y."/>
            <person name="Jogler C."/>
        </authorList>
    </citation>
    <scope>NUCLEOTIDE SEQUENCE [LARGE SCALE GENOMIC DNA]</scope>
    <source>
        <strain evidence="3 4">Pla133</strain>
    </source>
</reference>
<dbReference type="PANTHER" id="PTHR30160:SF21">
    <property type="entry name" value="LIPOPOLYSACCHARIDE CORE HEPTOSYLTRANSFERASE OPSX"/>
    <property type="match status" value="1"/>
</dbReference>
<dbReference type="AlphaFoldDB" id="A0A518BIV7"/>
<dbReference type="Gene3D" id="3.40.50.2000">
    <property type="entry name" value="Glycogen Phosphorylase B"/>
    <property type="match status" value="2"/>
</dbReference>
<dbReference type="InterPro" id="IPR002201">
    <property type="entry name" value="Glyco_trans_9"/>
</dbReference>
<dbReference type="SUPFAM" id="SSF53756">
    <property type="entry name" value="UDP-Glycosyltransferase/glycogen phosphorylase"/>
    <property type="match status" value="1"/>
</dbReference>
<evidence type="ECO:0000256" key="2">
    <source>
        <dbReference type="ARBA" id="ARBA00022679"/>
    </source>
</evidence>
<keyword evidence="4" id="KW-1185">Reference proteome</keyword>
<name>A0A518BIV7_9BACT</name>
<dbReference type="RefSeq" id="WP_145064704.1">
    <property type="nucleotide sequence ID" value="NZ_CP036287.1"/>
</dbReference>
<dbReference type="EMBL" id="CP036287">
    <property type="protein sequence ID" value="QDU66902.1"/>
    <property type="molecule type" value="Genomic_DNA"/>
</dbReference>
<evidence type="ECO:0000313" key="3">
    <source>
        <dbReference type="EMBL" id="QDU66902.1"/>
    </source>
</evidence>
<proteinExistence type="predicted"/>
<sequence length="366" mass="38555">MPASEPHPLADCGPPRRILIVRLSALGDVVCALPLYHGLRARWPEAELAWAVQTEHAPLVAGLAGIARVCSFERRGGIGAWRRLARQLRDFAPDLTVDVQGNLKSAATTLSSRAPLRVGLHPDDWRESMGSRSLTHHAPRAAGPHVVDRGLALSRWLTGREAPPRFDPELSAPERHAGRERLRGLLGDEPAPVAIQLGAPGDPRSWTLRGYAECAGLLSAAGRAVLVLAGPVEGEALAVLSAALSGTGETRAGRFATVLERGGGRETAALLAAVAERGGDFVGTDSGPSHLAAAVGLPVTLIAGPQDPARTGPYPPSGGHHRVVLSHPAPPCRPCIKRRCEHEEGPVCTAGIRAEQVIEALSRRRG</sequence>
<dbReference type="PANTHER" id="PTHR30160">
    <property type="entry name" value="TETRAACYLDISACCHARIDE 4'-KINASE-RELATED"/>
    <property type="match status" value="1"/>
</dbReference>
<dbReference type="CDD" id="cd03789">
    <property type="entry name" value="GT9_LPS_heptosyltransferase"/>
    <property type="match status" value="1"/>
</dbReference>
<evidence type="ECO:0000256" key="1">
    <source>
        <dbReference type="ARBA" id="ARBA00022676"/>
    </source>
</evidence>
<dbReference type="Pfam" id="PF01075">
    <property type="entry name" value="Glyco_transf_9"/>
    <property type="match status" value="1"/>
</dbReference>
<keyword evidence="1" id="KW-0328">Glycosyltransferase</keyword>
<dbReference type="GO" id="GO:0008713">
    <property type="term" value="F:ADP-heptose-lipopolysaccharide heptosyltransferase activity"/>
    <property type="evidence" value="ECO:0007669"/>
    <property type="project" value="TreeGrafter"/>
</dbReference>
<dbReference type="EC" id="2.-.-.-" evidence="3"/>
<dbReference type="InterPro" id="IPR051199">
    <property type="entry name" value="LPS_LOS_Heptosyltrfase"/>
</dbReference>
<evidence type="ECO:0000313" key="4">
    <source>
        <dbReference type="Proteomes" id="UP000316921"/>
    </source>
</evidence>
<dbReference type="KEGG" id="pbap:Pla133_19780"/>
<organism evidence="3 4">
    <name type="scientific">Engelhardtia mirabilis</name>
    <dbReference type="NCBI Taxonomy" id="2528011"/>
    <lineage>
        <taxon>Bacteria</taxon>
        <taxon>Pseudomonadati</taxon>
        <taxon>Planctomycetota</taxon>
        <taxon>Planctomycetia</taxon>
        <taxon>Planctomycetia incertae sedis</taxon>
        <taxon>Engelhardtia</taxon>
    </lineage>
</organism>
<dbReference type="GO" id="GO:0005829">
    <property type="term" value="C:cytosol"/>
    <property type="evidence" value="ECO:0007669"/>
    <property type="project" value="TreeGrafter"/>
</dbReference>
<gene>
    <name evidence="3" type="primary">rfaF_1</name>
    <name evidence="3" type="ORF">Pla133_19780</name>
</gene>
<keyword evidence="2 3" id="KW-0808">Transferase</keyword>
<protein>
    <submittedName>
        <fullName evidence="3">ADP-heptose--LPS heptosyltransferase 2</fullName>
        <ecNumber evidence="3">2.-.-.-</ecNumber>
    </submittedName>
</protein>